<evidence type="ECO:0000259" key="1">
    <source>
        <dbReference type="Pfam" id="PF10551"/>
    </source>
</evidence>
<dbReference type="AlphaFoldDB" id="A0AA88XY22"/>
<dbReference type="Proteomes" id="UP001186944">
    <property type="component" value="Unassembled WGS sequence"/>
</dbReference>
<dbReference type="PANTHER" id="PTHR47160">
    <property type="entry name" value="PUTATIVE-RELATED"/>
    <property type="match status" value="1"/>
</dbReference>
<evidence type="ECO:0000313" key="2">
    <source>
        <dbReference type="EMBL" id="KAK3094657.1"/>
    </source>
</evidence>
<dbReference type="InterPro" id="IPR018289">
    <property type="entry name" value="MULE_transposase_dom"/>
</dbReference>
<dbReference type="PANTHER" id="PTHR47160:SF10">
    <property type="entry name" value="MULE TRANSPOSASE DOMAIN-CONTAINING PROTEIN"/>
    <property type="match status" value="1"/>
</dbReference>
<feature type="domain" description="MULE transposase" evidence="1">
    <location>
        <begin position="176"/>
        <end position="272"/>
    </location>
</feature>
<organism evidence="2 3">
    <name type="scientific">Pinctada imbricata</name>
    <name type="common">Atlantic pearl-oyster</name>
    <name type="synonym">Pinctada martensii</name>
    <dbReference type="NCBI Taxonomy" id="66713"/>
    <lineage>
        <taxon>Eukaryota</taxon>
        <taxon>Metazoa</taxon>
        <taxon>Spiralia</taxon>
        <taxon>Lophotrochozoa</taxon>
        <taxon>Mollusca</taxon>
        <taxon>Bivalvia</taxon>
        <taxon>Autobranchia</taxon>
        <taxon>Pteriomorphia</taxon>
        <taxon>Pterioida</taxon>
        <taxon>Pterioidea</taxon>
        <taxon>Pteriidae</taxon>
        <taxon>Pinctada</taxon>
    </lineage>
</organism>
<keyword evidence="3" id="KW-1185">Reference proteome</keyword>
<gene>
    <name evidence="2" type="ORF">FSP39_004589</name>
</gene>
<sequence length="454" mass="53759">MGKRCRLWTAICNASSKLCGYPGVRAHNNYPEVSRNVQSWCKNPCSCGCQQAADHDHEVDEEKIEASRIRREMIAGVSADPSMSARQAYERVAQNVQQHQRDSIPPFSQVRSSLDQERRRHIPAIPSTVNQVAINGRWRRTESGGRFLSKLDNGWGIAIFCTDEQLRCLGECEDIYLDATFKSVPRPYTQFFTLHGFYQDRVIPFAFALMANRQVGSYRQILRHLKTRYHRLTNRHLQPSRIIADFETPMKTAAETEFPQARWSGCFFHFCKSIWRRIVKDGLRRPYNRNREFRKCVRKLMALAYLPVALVRQNYLFLRQRATTRLMCIRYPRLLQLFSYFERNYLNGQFPPACWNVYNRDMDNRTNNHVESFNKRWNATVGRVHPNLWYFLRKLRTEEKRGSLAIAATRRGDPPPPRKRKYRRLDRLQQDYRRGRRTAVQYWEAMVYTVAQFH</sequence>
<dbReference type="Pfam" id="PF10551">
    <property type="entry name" value="MULE"/>
    <property type="match status" value="1"/>
</dbReference>
<comment type="caution">
    <text evidence="2">The sequence shown here is derived from an EMBL/GenBank/DDBJ whole genome shotgun (WGS) entry which is preliminary data.</text>
</comment>
<evidence type="ECO:0000313" key="3">
    <source>
        <dbReference type="Proteomes" id="UP001186944"/>
    </source>
</evidence>
<name>A0AA88XY22_PINIB</name>
<dbReference type="EMBL" id="VSWD01000008">
    <property type="protein sequence ID" value="KAK3094657.1"/>
    <property type="molecule type" value="Genomic_DNA"/>
</dbReference>
<proteinExistence type="predicted"/>
<accession>A0AA88XY22</accession>
<reference evidence="2" key="1">
    <citation type="submission" date="2019-08" db="EMBL/GenBank/DDBJ databases">
        <title>The improved chromosome-level genome for the pearl oyster Pinctada fucata martensii using PacBio sequencing and Hi-C.</title>
        <authorList>
            <person name="Zheng Z."/>
        </authorList>
    </citation>
    <scope>NUCLEOTIDE SEQUENCE</scope>
    <source>
        <strain evidence="2">ZZ-2019</strain>
        <tissue evidence="2">Adductor muscle</tissue>
    </source>
</reference>
<protein>
    <recommendedName>
        <fullName evidence="1">MULE transposase domain-containing protein</fullName>
    </recommendedName>
</protein>